<dbReference type="RefSeq" id="WP_142940927.1">
    <property type="nucleotide sequence ID" value="NZ_VIKR01000001.1"/>
</dbReference>
<reference evidence="3 4" key="1">
    <citation type="submission" date="2019-06" db="EMBL/GenBank/DDBJ databases">
        <title>Draft genome of Aliikangiella marina GYP-15.</title>
        <authorList>
            <person name="Wang G."/>
        </authorList>
    </citation>
    <scope>NUCLEOTIDE SEQUENCE [LARGE SCALE GENOMIC DNA]</scope>
    <source>
        <strain evidence="3 4">GYP-15</strain>
    </source>
</reference>
<accession>A0A545TJF7</accession>
<protein>
    <submittedName>
        <fullName evidence="3">Phosphotransferase</fullName>
    </submittedName>
</protein>
<dbReference type="Pfam" id="PF01636">
    <property type="entry name" value="APH"/>
    <property type="match status" value="1"/>
</dbReference>
<evidence type="ECO:0000313" key="3">
    <source>
        <dbReference type="EMBL" id="TQV77355.1"/>
    </source>
</evidence>
<evidence type="ECO:0000256" key="1">
    <source>
        <dbReference type="ARBA" id="ARBA00038240"/>
    </source>
</evidence>
<sequence length="322" mass="37098">MTSDTVEIPAIYSTLSAEKLLDSIVSQYSLSEPLSCQFYCRGFSDTYQVFSSETLFYLRVYRANLRSLEEVKFELDALKYLQENNIKVAAPLRNNNGELVNLVSAPEGERYVIITENAEGESLDLDDSNVCYQFGSAVAQLHQASLGFSSSYSRQLIDSGYLIKQSVNRLEPIYSKFSDKWQYFKRQAQVLINSFDQLIGENIDFGFCHGDLHFANTHNCDNALTFFDFDLCGFGPRAYDLAVLKRFAIANRRQKEWWLPFIGGYQAVRTLSDDDLQLTNLCIRIRHLWETSMMADQRIDTQLWNLTEKTFDNLIRNITLKK</sequence>
<dbReference type="PANTHER" id="PTHR21064">
    <property type="entry name" value="AMINOGLYCOSIDE PHOSPHOTRANSFERASE DOMAIN-CONTAINING PROTEIN-RELATED"/>
    <property type="match status" value="1"/>
</dbReference>
<keyword evidence="4" id="KW-1185">Reference proteome</keyword>
<comment type="similarity">
    <text evidence="1">Belongs to the pseudomonas-type ThrB family.</text>
</comment>
<dbReference type="Proteomes" id="UP000317839">
    <property type="component" value="Unassembled WGS sequence"/>
</dbReference>
<dbReference type="InterPro" id="IPR011009">
    <property type="entry name" value="Kinase-like_dom_sf"/>
</dbReference>
<dbReference type="Gene3D" id="3.30.200.20">
    <property type="entry name" value="Phosphorylase Kinase, domain 1"/>
    <property type="match status" value="1"/>
</dbReference>
<dbReference type="PANTHER" id="PTHR21064:SF6">
    <property type="entry name" value="AMINOGLYCOSIDE PHOSPHOTRANSFERASE DOMAIN-CONTAINING PROTEIN"/>
    <property type="match status" value="1"/>
</dbReference>
<keyword evidence="3" id="KW-0808">Transferase</keyword>
<evidence type="ECO:0000259" key="2">
    <source>
        <dbReference type="Pfam" id="PF01636"/>
    </source>
</evidence>
<dbReference type="SUPFAM" id="SSF56112">
    <property type="entry name" value="Protein kinase-like (PK-like)"/>
    <property type="match status" value="1"/>
</dbReference>
<evidence type="ECO:0000313" key="4">
    <source>
        <dbReference type="Proteomes" id="UP000317839"/>
    </source>
</evidence>
<feature type="domain" description="Aminoglycoside phosphotransferase" evidence="2">
    <location>
        <begin position="42"/>
        <end position="266"/>
    </location>
</feature>
<dbReference type="AlphaFoldDB" id="A0A545TJF7"/>
<dbReference type="GO" id="GO:0009088">
    <property type="term" value="P:threonine biosynthetic process"/>
    <property type="evidence" value="ECO:0007669"/>
    <property type="project" value="TreeGrafter"/>
</dbReference>
<dbReference type="GO" id="GO:0004413">
    <property type="term" value="F:homoserine kinase activity"/>
    <property type="evidence" value="ECO:0007669"/>
    <property type="project" value="TreeGrafter"/>
</dbReference>
<proteinExistence type="inferred from homology"/>
<dbReference type="EMBL" id="VIKR01000001">
    <property type="protein sequence ID" value="TQV77355.1"/>
    <property type="molecule type" value="Genomic_DNA"/>
</dbReference>
<gene>
    <name evidence="3" type="ORF">FLL45_05265</name>
</gene>
<organism evidence="3 4">
    <name type="scientific">Aliikangiella marina</name>
    <dbReference type="NCBI Taxonomy" id="1712262"/>
    <lineage>
        <taxon>Bacteria</taxon>
        <taxon>Pseudomonadati</taxon>
        <taxon>Pseudomonadota</taxon>
        <taxon>Gammaproteobacteria</taxon>
        <taxon>Oceanospirillales</taxon>
        <taxon>Pleioneaceae</taxon>
        <taxon>Aliikangiella</taxon>
    </lineage>
</organism>
<name>A0A545TJF7_9GAMM</name>
<comment type="caution">
    <text evidence="3">The sequence shown here is derived from an EMBL/GenBank/DDBJ whole genome shotgun (WGS) entry which is preliminary data.</text>
</comment>
<dbReference type="Gene3D" id="3.90.1200.10">
    <property type="match status" value="1"/>
</dbReference>
<dbReference type="InterPro" id="IPR050249">
    <property type="entry name" value="Pseudomonas-type_ThrB"/>
</dbReference>
<dbReference type="OrthoDB" id="241498at2"/>
<dbReference type="InterPro" id="IPR002575">
    <property type="entry name" value="Aminoglycoside_PTrfase"/>
</dbReference>